<feature type="transmembrane region" description="Helical" evidence="2">
    <location>
        <begin position="73"/>
        <end position="95"/>
    </location>
</feature>
<dbReference type="GO" id="GO:0006355">
    <property type="term" value="P:regulation of DNA-templated transcription"/>
    <property type="evidence" value="ECO:0007669"/>
    <property type="project" value="InterPro"/>
</dbReference>
<dbReference type="InterPro" id="IPR013656">
    <property type="entry name" value="PAS_4"/>
</dbReference>
<dbReference type="EMBL" id="UAUF01000011">
    <property type="protein sequence ID" value="SPZ06307.1"/>
    <property type="molecule type" value="Genomic_DNA"/>
</dbReference>
<keyword evidence="2" id="KW-0472">Membrane</keyword>
<keyword evidence="1" id="KW-0418">Kinase</keyword>
<keyword evidence="2" id="KW-1133">Transmembrane helix</keyword>
<evidence type="ECO:0000313" key="8">
    <source>
        <dbReference type="Proteomes" id="UP000250443"/>
    </source>
</evidence>
<dbReference type="InterPro" id="IPR035965">
    <property type="entry name" value="PAS-like_dom_sf"/>
</dbReference>
<dbReference type="Pfam" id="PF13188">
    <property type="entry name" value="PAS_8"/>
    <property type="match status" value="1"/>
</dbReference>
<evidence type="ECO:0000259" key="5">
    <source>
        <dbReference type="PROSITE" id="PS50883"/>
    </source>
</evidence>
<dbReference type="PROSITE" id="PS50113">
    <property type="entry name" value="PAC"/>
    <property type="match status" value="2"/>
</dbReference>
<dbReference type="Pfam" id="PF00989">
    <property type="entry name" value="PAS"/>
    <property type="match status" value="1"/>
</dbReference>
<dbReference type="Pfam" id="PF00563">
    <property type="entry name" value="EAL"/>
    <property type="match status" value="1"/>
</dbReference>
<dbReference type="Gene3D" id="3.20.20.450">
    <property type="entry name" value="EAL domain"/>
    <property type="match status" value="1"/>
</dbReference>
<feature type="transmembrane region" description="Helical" evidence="2">
    <location>
        <begin position="33"/>
        <end position="61"/>
    </location>
</feature>
<dbReference type="GO" id="GO:0016301">
    <property type="term" value="F:kinase activity"/>
    <property type="evidence" value="ECO:0007669"/>
    <property type="project" value="UniProtKB-KW"/>
</dbReference>
<dbReference type="InterPro" id="IPR001633">
    <property type="entry name" value="EAL_dom"/>
</dbReference>
<dbReference type="InterPro" id="IPR000014">
    <property type="entry name" value="PAS"/>
</dbReference>
<dbReference type="CDD" id="cd01948">
    <property type="entry name" value="EAL"/>
    <property type="match status" value="1"/>
</dbReference>
<dbReference type="CDD" id="cd01949">
    <property type="entry name" value="GGDEF"/>
    <property type="match status" value="1"/>
</dbReference>
<dbReference type="NCBIfam" id="TIGR00254">
    <property type="entry name" value="GGDEF"/>
    <property type="match status" value="1"/>
</dbReference>
<dbReference type="PROSITE" id="PS50887">
    <property type="entry name" value="GGDEF"/>
    <property type="match status" value="1"/>
</dbReference>
<dbReference type="Gene3D" id="3.30.70.270">
    <property type="match status" value="1"/>
</dbReference>
<dbReference type="SUPFAM" id="SSF55785">
    <property type="entry name" value="PYP-like sensor domain (PAS domain)"/>
    <property type="match status" value="6"/>
</dbReference>
<dbReference type="Gene3D" id="3.30.450.20">
    <property type="entry name" value="PAS domain"/>
    <property type="match status" value="6"/>
</dbReference>
<dbReference type="Proteomes" id="UP000250443">
    <property type="component" value="Unassembled WGS sequence"/>
</dbReference>
<accession>A0A2X2CDU8</accession>
<feature type="domain" description="EAL" evidence="5">
    <location>
        <begin position="1074"/>
        <end position="1327"/>
    </location>
</feature>
<dbReference type="PANTHER" id="PTHR44757">
    <property type="entry name" value="DIGUANYLATE CYCLASE DGCP"/>
    <property type="match status" value="1"/>
</dbReference>
<feature type="domain" description="GGDEF" evidence="6">
    <location>
        <begin position="932"/>
        <end position="1065"/>
    </location>
</feature>
<keyword evidence="2" id="KW-0812">Transmembrane</keyword>
<dbReference type="SMART" id="SM00091">
    <property type="entry name" value="PAS"/>
    <property type="match status" value="5"/>
</dbReference>
<reference evidence="7 8" key="1">
    <citation type="submission" date="2018-06" db="EMBL/GenBank/DDBJ databases">
        <authorList>
            <consortium name="Pathogen Informatics"/>
            <person name="Doyle S."/>
        </authorList>
    </citation>
    <scope>NUCLEOTIDE SEQUENCE [LARGE SCALE GENOMIC DNA]</scope>
    <source>
        <strain evidence="7 8">NCTC11842</strain>
    </source>
</reference>
<evidence type="ECO:0000313" key="7">
    <source>
        <dbReference type="EMBL" id="SPZ06307.1"/>
    </source>
</evidence>
<proteinExistence type="predicted"/>
<dbReference type="SMART" id="SM00052">
    <property type="entry name" value="EAL"/>
    <property type="match status" value="1"/>
</dbReference>
<evidence type="ECO:0000256" key="1">
    <source>
        <dbReference type="ARBA" id="ARBA00022777"/>
    </source>
</evidence>
<feature type="domain" description="PAC" evidence="4">
    <location>
        <begin position="848"/>
        <end position="900"/>
    </location>
</feature>
<dbReference type="SUPFAM" id="SSF141868">
    <property type="entry name" value="EAL domain-like"/>
    <property type="match status" value="1"/>
</dbReference>
<dbReference type="Pfam" id="PF00990">
    <property type="entry name" value="GGDEF"/>
    <property type="match status" value="1"/>
</dbReference>
<feature type="transmembrane region" description="Helical" evidence="2">
    <location>
        <begin position="102"/>
        <end position="121"/>
    </location>
</feature>
<dbReference type="InterPro" id="IPR052155">
    <property type="entry name" value="Biofilm_reg_signaling"/>
</dbReference>
<protein>
    <submittedName>
        <fullName evidence="7">PAS domain-containing protein</fullName>
    </submittedName>
</protein>
<dbReference type="InterPro" id="IPR013767">
    <property type="entry name" value="PAS_fold"/>
</dbReference>
<dbReference type="InterPro" id="IPR001610">
    <property type="entry name" value="PAC"/>
</dbReference>
<dbReference type="SUPFAM" id="SSF55073">
    <property type="entry name" value="Nucleotide cyclase"/>
    <property type="match status" value="1"/>
</dbReference>
<dbReference type="CDD" id="cd00130">
    <property type="entry name" value="PAS"/>
    <property type="match status" value="3"/>
</dbReference>
<sequence>MSSFSSQADRFLEHYLSRHDASDAPSASFPVSYSWAFCLGVSMVSLLCLGLGRLEVALLIWGGALTMATVNRLAWQAFSVCGLVTLVGCLVWYVIDPHPYDIDIHLLIVCGLVISVSYLSGKVARLKTRIKQQHIHNHLLAQFSSVLTQSPDVCLKEIDLSGRLLSMNDQGRLLMDVCNSEQVHGADWLSFWKDEWAPKARQEFDQACLGVPGRFVGQCDTLNGTAKWWDVLVLPVRGQQGHIETILAFSWDITEAQRNATKLKDTHDEFDALLNNLDEGMYRLDQEWRFIQVNEMAEVLLRRTRKELLGAYIWDLYPEDEDRELGSAYRDVMYSGFPRHFEFYFRPFQQWHRVSAYPRPNGITVFFSNITSDVASVQQSQTTETRLRLAQEIGRFADWQFDLASRELMLSEQAIQLLNISMEAGGSHQDELMKHLHPDDRLGLVSALLDLTEGKASLSVSLRLRHVGRSGAWRNFQFAGVVLRPKAHPQGLLVGCMQDVSLQKHREQRLIQAEAFTRSILDALPQLVCVLDEAGTVITVNQAWTQFIDTHPAQWDWPDAGTNYLKFCAGMAGRGGAVAQTILAKLQSLLDGEGDPFSLEFKMDLGDEVRVFKMFALLMDTEQKQLLIVHEDVTETARLQRTLNTQAQRLKLIYEGSSDGLWEWIPQRKALYLSERFIELIGSIPDEHQPFPQWLIEQTHPDETEALVSMLECHLVHDAPFDIELRLQTAMGWHWFRIRGKAEREGDVLVRFAGSLMDIDFQRDLLAQLQESEARFREMVEYLPHVFWVYDISKEKVSYVSPAFQKIWGHSPELLYENATQWISLVHQDDQPLVERFHQEVIWHHRSAEVEYRSVDANGKLLWVRNKAFPFPNAQGEVARIVGIAEDITEARTYQEQLYAAAHFDSLSGLPNRVMFHKRLEEQCVQAGKGNREFSVLFIGLDRIKWVQQCLGQRIRDELVNQVSERFQTVLGAKGYLANLASDEFAVLLSREEEMAHVHDVIKALLQSLDEHFLLATESIRLTGCIGVAQYPLDGETAEQLIKNANAAVYAVQKSGRNGYQFFNQGLLKHSFDTLKLEAELSRAIDQNEFVLYYQPKVDMANQQVCGAEALIRWEHPAHGLLSPLRFISLLEETGLIVPVGLWCIDQALAQLAEWQSRGLGHFVVAVNLSLRQLQPDLCEQVRASLERHGIEPGCLELELTESIMPEAGSESSAIINDLKTLGVRIAVDDFGTGYSTLGSLRSFVPDTLKIDRCFLNEMASNASDRAIVKSVIEMAHALSMTVVAEGVESLEQQRLLEELHCDQMQGFLISPPVDAVIFEEKHIAIR</sequence>
<dbReference type="PANTHER" id="PTHR44757:SF2">
    <property type="entry name" value="BIOFILM ARCHITECTURE MAINTENANCE PROTEIN MBAA"/>
    <property type="match status" value="1"/>
</dbReference>
<evidence type="ECO:0000259" key="3">
    <source>
        <dbReference type="PROSITE" id="PS50112"/>
    </source>
</evidence>
<keyword evidence="1" id="KW-0808">Transferase</keyword>
<dbReference type="PROSITE" id="PS50883">
    <property type="entry name" value="EAL"/>
    <property type="match status" value="1"/>
</dbReference>
<organism evidence="7 8">
    <name type="scientific">Pseudomonas luteola</name>
    <dbReference type="NCBI Taxonomy" id="47886"/>
    <lineage>
        <taxon>Bacteria</taxon>
        <taxon>Pseudomonadati</taxon>
        <taxon>Pseudomonadota</taxon>
        <taxon>Gammaproteobacteria</taxon>
        <taxon>Pseudomonadales</taxon>
        <taxon>Pseudomonadaceae</taxon>
        <taxon>Pseudomonas</taxon>
    </lineage>
</organism>
<dbReference type="InterPro" id="IPR035919">
    <property type="entry name" value="EAL_sf"/>
</dbReference>
<feature type="domain" description="PAS" evidence="3">
    <location>
        <begin position="266"/>
        <end position="336"/>
    </location>
</feature>
<dbReference type="InterPro" id="IPR000160">
    <property type="entry name" value="GGDEF_dom"/>
</dbReference>
<gene>
    <name evidence="7" type="primary">cph2_10</name>
    <name evidence="7" type="ORF">NCTC11842_02199</name>
</gene>
<name>A0A2X2CDU8_PSELU</name>
<dbReference type="InterPro" id="IPR029787">
    <property type="entry name" value="Nucleotide_cyclase"/>
</dbReference>
<dbReference type="InterPro" id="IPR000700">
    <property type="entry name" value="PAS-assoc_C"/>
</dbReference>
<dbReference type="Pfam" id="PF08448">
    <property type="entry name" value="PAS_4"/>
    <property type="match status" value="1"/>
</dbReference>
<evidence type="ECO:0000256" key="2">
    <source>
        <dbReference type="SAM" id="Phobius"/>
    </source>
</evidence>
<dbReference type="PROSITE" id="PS50112">
    <property type="entry name" value="PAS"/>
    <property type="match status" value="2"/>
</dbReference>
<dbReference type="InterPro" id="IPR013655">
    <property type="entry name" value="PAS_fold_3"/>
</dbReference>
<feature type="domain" description="PAS" evidence="3">
    <location>
        <begin position="772"/>
        <end position="845"/>
    </location>
</feature>
<dbReference type="SMART" id="SM00086">
    <property type="entry name" value="PAC"/>
    <property type="match status" value="3"/>
</dbReference>
<evidence type="ECO:0000259" key="6">
    <source>
        <dbReference type="PROSITE" id="PS50887"/>
    </source>
</evidence>
<dbReference type="SMART" id="SM00267">
    <property type="entry name" value="GGDEF"/>
    <property type="match status" value="1"/>
</dbReference>
<evidence type="ECO:0000259" key="4">
    <source>
        <dbReference type="PROSITE" id="PS50113"/>
    </source>
</evidence>
<dbReference type="InterPro" id="IPR043128">
    <property type="entry name" value="Rev_trsase/Diguanyl_cyclase"/>
</dbReference>
<dbReference type="NCBIfam" id="TIGR00229">
    <property type="entry name" value="sensory_box"/>
    <property type="match status" value="1"/>
</dbReference>
<feature type="domain" description="PAC" evidence="4">
    <location>
        <begin position="209"/>
        <end position="265"/>
    </location>
</feature>
<dbReference type="Pfam" id="PF08447">
    <property type="entry name" value="PAS_3"/>
    <property type="match status" value="2"/>
</dbReference>
<dbReference type="RefSeq" id="WP_010798357.1">
    <property type="nucleotide sequence ID" value="NZ_UAUF01000011.1"/>
</dbReference>